<comment type="caution">
    <text evidence="4">The sequence shown here is derived from an EMBL/GenBank/DDBJ whole genome shotgun (WGS) entry which is preliminary data.</text>
</comment>
<keyword evidence="3" id="KW-0732">Signal</keyword>
<keyword evidence="2" id="KW-0812">Transmembrane</keyword>
<feature type="signal peptide" evidence="3">
    <location>
        <begin position="1"/>
        <end position="23"/>
    </location>
</feature>
<sequence>MNQKYLIGLHIFFFLILAEKIYGCHPRGIGCSAEGGKNFCGAQILDVNLLSDSTLTITVVGGSVDGHENSIPHALGHLYIHDDTGNSWEFLTDPIFVNGHMCTHDDPSQQKDTFTYSSQFGFKTPPDGTWFDIWVSVYWDCDTRFFSAISCRITTSNGTTLNGNVYIFDTINYVWVTKINSTIPSTTTSISTTATRNTTTTTSSPTQTIINSQPSSNNVNYGLIIGISIGAGALGIAILSFIGILIYKIRLQRSAIQTPGKHQ</sequence>
<dbReference type="Proteomes" id="UP000789405">
    <property type="component" value="Unassembled WGS sequence"/>
</dbReference>
<organism evidence="4 5">
    <name type="scientific">Dentiscutata erythropus</name>
    <dbReference type="NCBI Taxonomy" id="1348616"/>
    <lineage>
        <taxon>Eukaryota</taxon>
        <taxon>Fungi</taxon>
        <taxon>Fungi incertae sedis</taxon>
        <taxon>Mucoromycota</taxon>
        <taxon>Glomeromycotina</taxon>
        <taxon>Glomeromycetes</taxon>
        <taxon>Diversisporales</taxon>
        <taxon>Gigasporaceae</taxon>
        <taxon>Dentiscutata</taxon>
    </lineage>
</organism>
<protein>
    <submittedName>
        <fullName evidence="4">7533_t:CDS:1</fullName>
    </submittedName>
</protein>
<evidence type="ECO:0000313" key="4">
    <source>
        <dbReference type="EMBL" id="CAG8553339.1"/>
    </source>
</evidence>
<dbReference type="OrthoDB" id="2312262at2759"/>
<evidence type="ECO:0000313" key="5">
    <source>
        <dbReference type="Proteomes" id="UP000789405"/>
    </source>
</evidence>
<feature type="region of interest" description="Disordered" evidence="1">
    <location>
        <begin position="189"/>
        <end position="209"/>
    </location>
</feature>
<dbReference type="EMBL" id="CAJVPY010002240">
    <property type="protein sequence ID" value="CAG8553339.1"/>
    <property type="molecule type" value="Genomic_DNA"/>
</dbReference>
<evidence type="ECO:0000256" key="3">
    <source>
        <dbReference type="SAM" id="SignalP"/>
    </source>
</evidence>
<reference evidence="4" key="1">
    <citation type="submission" date="2021-06" db="EMBL/GenBank/DDBJ databases">
        <authorList>
            <person name="Kallberg Y."/>
            <person name="Tangrot J."/>
            <person name="Rosling A."/>
        </authorList>
    </citation>
    <scope>NUCLEOTIDE SEQUENCE</scope>
    <source>
        <strain evidence="4">MA453B</strain>
    </source>
</reference>
<keyword evidence="2" id="KW-1133">Transmembrane helix</keyword>
<name>A0A9N9FSL1_9GLOM</name>
<gene>
    <name evidence="4" type="ORF">DERYTH_LOCUS5376</name>
</gene>
<accession>A0A9N9FSL1</accession>
<feature type="chain" id="PRO_5040515041" evidence="3">
    <location>
        <begin position="24"/>
        <end position="263"/>
    </location>
</feature>
<keyword evidence="2" id="KW-0472">Membrane</keyword>
<evidence type="ECO:0000256" key="1">
    <source>
        <dbReference type="SAM" id="MobiDB-lite"/>
    </source>
</evidence>
<keyword evidence="5" id="KW-1185">Reference proteome</keyword>
<evidence type="ECO:0000256" key="2">
    <source>
        <dbReference type="SAM" id="Phobius"/>
    </source>
</evidence>
<proteinExistence type="predicted"/>
<feature type="transmembrane region" description="Helical" evidence="2">
    <location>
        <begin position="221"/>
        <end position="247"/>
    </location>
</feature>
<dbReference type="AlphaFoldDB" id="A0A9N9FSL1"/>